<evidence type="ECO:0000313" key="3">
    <source>
        <dbReference type="Proteomes" id="UP000487757"/>
    </source>
</evidence>
<sequence>MGKWKLLMIVGLTIFSNIQPVFCQSHIDSLTNALKQVFETDSLPGMSVVLVDAKKVIYEHHFGYADVEKGVKYTSKSIQNIGSVSKTITAVALMKAIELGYFNLETDINTILPFKVVNLNYPTGKITIRQLSNHTSGIIDNEAVFFNTYHFETNMARYDTAAYEAIQHLGFEQKIEDSTLKDFMREYLSAGGKYYNIKNFGNHAPGASSSYSNIASALAAYLIEVKSGMTYAEFTSKYILKPLQMKNSDWFLNPHKLAEYARPYYNQHAVLPYYHFITYPDGGLRTNTADLAKYLMAMINGYNGDQKLLNQSSYQIMFTPQFSIENPPKGISLANRNKGIFWNLYNNGTIGHDGDDPGVSSFLLFNPKTGLGGIFLCNKYLADKTQVVKLLTQFVMGQ</sequence>
<protein>
    <submittedName>
        <fullName evidence="2">Serine hydrolase</fullName>
    </submittedName>
</protein>
<dbReference type="RefSeq" id="WP_154283158.1">
    <property type="nucleotide sequence ID" value="NZ_JBHUJQ010000001.1"/>
</dbReference>
<dbReference type="SUPFAM" id="SSF56601">
    <property type="entry name" value="beta-lactamase/transpeptidase-like"/>
    <property type="match status" value="1"/>
</dbReference>
<dbReference type="PANTHER" id="PTHR46825">
    <property type="entry name" value="D-ALANYL-D-ALANINE-CARBOXYPEPTIDASE/ENDOPEPTIDASE AMPH"/>
    <property type="match status" value="1"/>
</dbReference>
<gene>
    <name evidence="2" type="ORF">GJU39_22025</name>
</gene>
<dbReference type="OrthoDB" id="846150at2"/>
<keyword evidence="3" id="KW-1185">Reference proteome</keyword>
<dbReference type="EMBL" id="WKKH01000071">
    <property type="protein sequence ID" value="MRX78759.1"/>
    <property type="molecule type" value="Genomic_DNA"/>
</dbReference>
<dbReference type="GO" id="GO:0016787">
    <property type="term" value="F:hydrolase activity"/>
    <property type="evidence" value="ECO:0007669"/>
    <property type="project" value="UniProtKB-KW"/>
</dbReference>
<dbReference type="Gene3D" id="3.40.710.10">
    <property type="entry name" value="DD-peptidase/beta-lactamase superfamily"/>
    <property type="match status" value="1"/>
</dbReference>
<feature type="domain" description="Beta-lactamase-related" evidence="1">
    <location>
        <begin position="34"/>
        <end position="380"/>
    </location>
</feature>
<proteinExistence type="predicted"/>
<evidence type="ECO:0000313" key="2">
    <source>
        <dbReference type="EMBL" id="MRX78759.1"/>
    </source>
</evidence>
<dbReference type="Proteomes" id="UP000487757">
    <property type="component" value="Unassembled WGS sequence"/>
</dbReference>
<dbReference type="PANTHER" id="PTHR46825:SF9">
    <property type="entry name" value="BETA-LACTAMASE-RELATED DOMAIN-CONTAINING PROTEIN"/>
    <property type="match status" value="1"/>
</dbReference>
<evidence type="ECO:0000259" key="1">
    <source>
        <dbReference type="Pfam" id="PF00144"/>
    </source>
</evidence>
<keyword evidence="2" id="KW-0378">Hydrolase</keyword>
<dbReference type="InterPro" id="IPR050491">
    <property type="entry name" value="AmpC-like"/>
</dbReference>
<dbReference type="InterPro" id="IPR012338">
    <property type="entry name" value="Beta-lactam/transpept-like"/>
</dbReference>
<reference evidence="2 3" key="1">
    <citation type="submission" date="2019-11" db="EMBL/GenBank/DDBJ databases">
        <title>Pedobacter petrophilus genome.</title>
        <authorList>
            <person name="Feldbauer M.J."/>
            <person name="Newman J.D."/>
        </authorList>
    </citation>
    <scope>NUCLEOTIDE SEQUENCE [LARGE SCALE GENOMIC DNA]</scope>
    <source>
        <strain evidence="2 3">LMG 29686</strain>
    </source>
</reference>
<comment type="caution">
    <text evidence="2">The sequence shown here is derived from an EMBL/GenBank/DDBJ whole genome shotgun (WGS) entry which is preliminary data.</text>
</comment>
<organism evidence="2 3">
    <name type="scientific">Pedobacter petrophilus</name>
    <dbReference type="NCBI Taxonomy" id="1908241"/>
    <lineage>
        <taxon>Bacteria</taxon>
        <taxon>Pseudomonadati</taxon>
        <taxon>Bacteroidota</taxon>
        <taxon>Sphingobacteriia</taxon>
        <taxon>Sphingobacteriales</taxon>
        <taxon>Sphingobacteriaceae</taxon>
        <taxon>Pedobacter</taxon>
    </lineage>
</organism>
<dbReference type="InterPro" id="IPR001466">
    <property type="entry name" value="Beta-lactam-related"/>
</dbReference>
<dbReference type="Pfam" id="PF00144">
    <property type="entry name" value="Beta-lactamase"/>
    <property type="match status" value="1"/>
</dbReference>
<accession>A0A7K0G6C7</accession>
<name>A0A7K0G6C7_9SPHI</name>
<dbReference type="AlphaFoldDB" id="A0A7K0G6C7"/>